<sequence length="209" mass="23754">MVGNREHPAPLKVIGLGLGRTGTLSLSTALEILGFGPCHHPFLFGTESDVWSKFAKIAQDNPSPEILDDLFRGYGAALDNTAAILAEPLYRAYPQAKFILTTRDPAKWAQSMKKTIYRVYIKCKERETRIASGKSTKEDLILSERVKRLGLLEWTKVYNEWYHQGRLKTDPEGELERHNRFIRKLIPSEQLLVFNVADGWKPLVEFLGV</sequence>
<evidence type="ECO:0008006" key="3">
    <source>
        <dbReference type="Google" id="ProtNLM"/>
    </source>
</evidence>
<dbReference type="SUPFAM" id="SSF52540">
    <property type="entry name" value="P-loop containing nucleoside triphosphate hydrolases"/>
    <property type="match status" value="1"/>
</dbReference>
<protein>
    <recommendedName>
        <fullName evidence="3">Sulfotransferase</fullName>
    </recommendedName>
</protein>
<accession>A0AAV5A9H9</accession>
<dbReference type="Pfam" id="PF17784">
    <property type="entry name" value="Sulfotransfer_4"/>
    <property type="match status" value="1"/>
</dbReference>
<dbReference type="InterPro" id="IPR040632">
    <property type="entry name" value="Sulfotransfer_4"/>
</dbReference>
<dbReference type="PANTHER" id="PTHR36978:SF4">
    <property type="entry name" value="P-LOOP CONTAINING NUCLEOSIDE TRIPHOSPHATE HYDROLASE PROTEIN"/>
    <property type="match status" value="1"/>
</dbReference>
<reference evidence="1" key="1">
    <citation type="submission" date="2021-10" db="EMBL/GenBank/DDBJ databases">
        <title>De novo Genome Assembly of Clathrus columnatus (Basidiomycota, Fungi) Using Illumina and Nanopore Sequence Data.</title>
        <authorList>
            <person name="Ogiso-Tanaka E."/>
            <person name="Itagaki H."/>
            <person name="Hosoya T."/>
            <person name="Hosaka K."/>
        </authorList>
    </citation>
    <scope>NUCLEOTIDE SEQUENCE</scope>
    <source>
        <strain evidence="1">MO-923</strain>
    </source>
</reference>
<name>A0AAV5A9H9_9AGAM</name>
<dbReference type="Proteomes" id="UP001050691">
    <property type="component" value="Unassembled WGS sequence"/>
</dbReference>
<gene>
    <name evidence="1" type="ORF">Clacol_003423</name>
</gene>
<dbReference type="InterPro" id="IPR027417">
    <property type="entry name" value="P-loop_NTPase"/>
</dbReference>
<dbReference type="AlphaFoldDB" id="A0AAV5A9H9"/>
<proteinExistence type="predicted"/>
<evidence type="ECO:0000313" key="1">
    <source>
        <dbReference type="EMBL" id="GJJ09201.1"/>
    </source>
</evidence>
<dbReference type="PANTHER" id="PTHR36978">
    <property type="entry name" value="P-LOOP CONTAINING NUCLEOTIDE TRIPHOSPHATE HYDROLASE"/>
    <property type="match status" value="1"/>
</dbReference>
<evidence type="ECO:0000313" key="2">
    <source>
        <dbReference type="Proteomes" id="UP001050691"/>
    </source>
</evidence>
<organism evidence="1 2">
    <name type="scientific">Clathrus columnatus</name>
    <dbReference type="NCBI Taxonomy" id="1419009"/>
    <lineage>
        <taxon>Eukaryota</taxon>
        <taxon>Fungi</taxon>
        <taxon>Dikarya</taxon>
        <taxon>Basidiomycota</taxon>
        <taxon>Agaricomycotina</taxon>
        <taxon>Agaricomycetes</taxon>
        <taxon>Phallomycetidae</taxon>
        <taxon>Phallales</taxon>
        <taxon>Clathraceae</taxon>
        <taxon>Clathrus</taxon>
    </lineage>
</organism>
<dbReference type="Gene3D" id="3.40.50.300">
    <property type="entry name" value="P-loop containing nucleotide triphosphate hydrolases"/>
    <property type="match status" value="1"/>
</dbReference>
<comment type="caution">
    <text evidence="1">The sequence shown here is derived from an EMBL/GenBank/DDBJ whole genome shotgun (WGS) entry which is preliminary data.</text>
</comment>
<dbReference type="EMBL" id="BPWL01000004">
    <property type="protein sequence ID" value="GJJ09201.1"/>
    <property type="molecule type" value="Genomic_DNA"/>
</dbReference>
<keyword evidence="2" id="KW-1185">Reference proteome</keyword>